<reference evidence="2 3" key="2">
    <citation type="submission" date="2016-05" db="EMBL/GenBank/DDBJ databases">
        <title>Lineage-specific infection strategies underlie the spectrum of fungal disease in amphibians.</title>
        <authorList>
            <person name="Cuomo C.A."/>
            <person name="Farrer R.A."/>
            <person name="James T."/>
            <person name="Longcore J."/>
            <person name="Birren B."/>
        </authorList>
    </citation>
    <scope>NUCLEOTIDE SEQUENCE [LARGE SCALE GENOMIC DNA]</scope>
    <source>
        <strain evidence="2 3">JEL423</strain>
    </source>
</reference>
<dbReference type="EMBL" id="DS022302">
    <property type="protein sequence ID" value="OAJ38654.1"/>
    <property type="molecule type" value="Genomic_DNA"/>
</dbReference>
<dbReference type="InterPro" id="IPR000073">
    <property type="entry name" value="AB_hydrolase_1"/>
</dbReference>
<gene>
    <name evidence="2" type="ORF">BDEG_22563</name>
</gene>
<organism evidence="2 3">
    <name type="scientific">Batrachochytrium dendrobatidis (strain JEL423)</name>
    <dbReference type="NCBI Taxonomy" id="403673"/>
    <lineage>
        <taxon>Eukaryota</taxon>
        <taxon>Fungi</taxon>
        <taxon>Fungi incertae sedis</taxon>
        <taxon>Chytridiomycota</taxon>
        <taxon>Chytridiomycota incertae sedis</taxon>
        <taxon>Chytridiomycetes</taxon>
        <taxon>Rhizophydiales</taxon>
        <taxon>Rhizophydiales incertae sedis</taxon>
        <taxon>Batrachochytrium</taxon>
    </lineage>
</organism>
<sequence>MPKLTVHTFGTAPVDIYYETYGSGLHHVLFVNGMSSIAHLWDLQIEYFLQFPEYSLCIFDNRGSGFSSSPIGRYTTSMMAKDTFELIRHLGWLDSVHIVALSMGGMIAQELALMLGDAVKSLCLIQPPSFKEMLQFITPKYPTLESYAEMTVCMLFPETWLNSPCIRDISHVTNRSYAVKYFLDRLAVTGFQTAVGRTAQHAAVLSHFFDERLSQLSKHTYPILVMAGDQDQIVRQPTSSEYLAERLNARMKIYFGGGHALRLQDPEWHNKHVHENIKLGIKAQIDESTNR</sequence>
<evidence type="ECO:0000313" key="3">
    <source>
        <dbReference type="Proteomes" id="UP000077115"/>
    </source>
</evidence>
<evidence type="ECO:0000313" key="2">
    <source>
        <dbReference type="EMBL" id="OAJ38654.1"/>
    </source>
</evidence>
<dbReference type="Pfam" id="PF00561">
    <property type="entry name" value="Abhydrolase_1"/>
    <property type="match status" value="1"/>
</dbReference>
<protein>
    <recommendedName>
        <fullName evidence="1">AB hydrolase-1 domain-containing protein</fullName>
    </recommendedName>
</protein>
<evidence type="ECO:0000259" key="1">
    <source>
        <dbReference type="Pfam" id="PF00561"/>
    </source>
</evidence>
<proteinExistence type="predicted"/>
<dbReference type="Gene3D" id="3.40.50.1820">
    <property type="entry name" value="alpha/beta hydrolase"/>
    <property type="match status" value="1"/>
</dbReference>
<dbReference type="InterPro" id="IPR050471">
    <property type="entry name" value="AB_hydrolase"/>
</dbReference>
<accession>A0A177WG38</accession>
<dbReference type="PANTHER" id="PTHR43433:SF5">
    <property type="entry name" value="AB HYDROLASE-1 DOMAIN-CONTAINING PROTEIN"/>
    <property type="match status" value="1"/>
</dbReference>
<feature type="domain" description="AB hydrolase-1" evidence="1">
    <location>
        <begin position="27"/>
        <end position="143"/>
    </location>
</feature>
<dbReference type="STRING" id="403673.A0A177WG38"/>
<dbReference type="PANTHER" id="PTHR43433">
    <property type="entry name" value="HYDROLASE, ALPHA/BETA FOLD FAMILY PROTEIN"/>
    <property type="match status" value="1"/>
</dbReference>
<dbReference type="OrthoDB" id="19657at2759"/>
<reference evidence="2 3" key="1">
    <citation type="submission" date="2006-10" db="EMBL/GenBank/DDBJ databases">
        <title>The Genome Sequence of Batrachochytrium dendrobatidis JEL423.</title>
        <authorList>
            <consortium name="The Broad Institute Genome Sequencing Platform"/>
            <person name="Birren B."/>
            <person name="Lander E."/>
            <person name="Galagan J."/>
            <person name="Cuomo C."/>
            <person name="Devon K."/>
            <person name="Jaffe D."/>
            <person name="Butler J."/>
            <person name="Alvarez P."/>
            <person name="Gnerre S."/>
            <person name="Grabherr M."/>
            <person name="Kleber M."/>
            <person name="Mauceli E."/>
            <person name="Brockman W."/>
            <person name="Young S."/>
            <person name="LaButti K."/>
            <person name="Sykes S."/>
            <person name="DeCaprio D."/>
            <person name="Crawford M."/>
            <person name="Koehrsen M."/>
            <person name="Engels R."/>
            <person name="Montgomery P."/>
            <person name="Pearson M."/>
            <person name="Howarth C."/>
            <person name="Larson L."/>
            <person name="White J."/>
            <person name="O'Leary S."/>
            <person name="Kodira C."/>
            <person name="Zeng Q."/>
            <person name="Yandava C."/>
            <person name="Alvarado L."/>
            <person name="Longcore J."/>
            <person name="James T."/>
        </authorList>
    </citation>
    <scope>NUCLEOTIDE SEQUENCE [LARGE SCALE GENOMIC DNA]</scope>
    <source>
        <strain evidence="2 3">JEL423</strain>
    </source>
</reference>
<dbReference type="VEuPathDB" id="FungiDB:BDEG_22563"/>
<dbReference type="AlphaFoldDB" id="A0A177WG38"/>
<dbReference type="InterPro" id="IPR029058">
    <property type="entry name" value="AB_hydrolase_fold"/>
</dbReference>
<dbReference type="eggNOG" id="KOG4178">
    <property type="taxonomic scope" value="Eukaryota"/>
</dbReference>
<dbReference type="SUPFAM" id="SSF53474">
    <property type="entry name" value="alpha/beta-Hydrolases"/>
    <property type="match status" value="1"/>
</dbReference>
<dbReference type="Proteomes" id="UP000077115">
    <property type="component" value="Unassembled WGS sequence"/>
</dbReference>
<name>A0A177WG38_BATDL</name>